<dbReference type="AlphaFoldDB" id="A0A9X2BGD1"/>
<sequence>MVYDEKGYQSRCRNSDIIYWFFFLLLDRILLQQSRGLFDGSDEPPSTQCYDCVASEISGNLLPDEGQVTKYLGIARKISPFIRANSAGEAYVTGTASQMGLTNDEYDRVVKSINDSNSYVIRGFLTREHDNSGVYTSYITNQSFTDYFLQVLEMEKKANGGTPQYADGTTKWWGYAIKYSNAETEMYVDYMTLGLEGTTFAAAVAAAAGVSIKSHHIAAAILAGTGFTATYISQKNEGKGVTIGITWAGVPVVYANK</sequence>
<protein>
    <submittedName>
        <fullName evidence="1">Uncharacterized protein</fullName>
    </submittedName>
</protein>
<dbReference type="RefSeq" id="WP_248253532.1">
    <property type="nucleotide sequence ID" value="NZ_JAIWJX010000002.1"/>
</dbReference>
<name>A0A9X2BGD1_9BACL</name>
<organism evidence="1 2">
    <name type="scientific">Fictibacillus marinisediminis</name>
    <dbReference type="NCBI Taxonomy" id="2878389"/>
    <lineage>
        <taxon>Bacteria</taxon>
        <taxon>Bacillati</taxon>
        <taxon>Bacillota</taxon>
        <taxon>Bacilli</taxon>
        <taxon>Bacillales</taxon>
        <taxon>Fictibacillaceae</taxon>
        <taxon>Fictibacillus</taxon>
    </lineage>
</organism>
<dbReference type="Proteomes" id="UP001139011">
    <property type="component" value="Unassembled WGS sequence"/>
</dbReference>
<accession>A0A9X2BGD1</accession>
<keyword evidence="2" id="KW-1185">Reference proteome</keyword>
<reference evidence="1" key="1">
    <citation type="submission" date="2021-09" db="EMBL/GenBank/DDBJ databases">
        <title>Genome analysis of Fictibacillus sp. KIGAM418 isolated from marine sediment.</title>
        <authorList>
            <person name="Seo M.-J."/>
            <person name="Cho E.-S."/>
            <person name="Hwang C.Y."/>
        </authorList>
    </citation>
    <scope>NUCLEOTIDE SEQUENCE</scope>
    <source>
        <strain evidence="1">KIGAM418</strain>
    </source>
</reference>
<evidence type="ECO:0000313" key="1">
    <source>
        <dbReference type="EMBL" id="MCK6258192.1"/>
    </source>
</evidence>
<proteinExistence type="predicted"/>
<gene>
    <name evidence="1" type="ORF">LCY76_16580</name>
</gene>
<dbReference type="EMBL" id="JAIWJX010000002">
    <property type="protein sequence ID" value="MCK6258192.1"/>
    <property type="molecule type" value="Genomic_DNA"/>
</dbReference>
<comment type="caution">
    <text evidence="1">The sequence shown here is derived from an EMBL/GenBank/DDBJ whole genome shotgun (WGS) entry which is preliminary data.</text>
</comment>
<evidence type="ECO:0000313" key="2">
    <source>
        <dbReference type="Proteomes" id="UP001139011"/>
    </source>
</evidence>